<dbReference type="EMBL" id="ABLOKC030000012">
    <property type="protein sequence ID" value="EML1471877.1"/>
    <property type="molecule type" value="Genomic_DNA"/>
</dbReference>
<organism evidence="2">
    <name type="scientific">Pluralibacter gergoviae</name>
    <name type="common">Enterobacter gergoviae</name>
    <dbReference type="NCBI Taxonomy" id="61647"/>
    <lineage>
        <taxon>Bacteria</taxon>
        <taxon>Pseudomonadati</taxon>
        <taxon>Pseudomonadota</taxon>
        <taxon>Gammaproteobacteria</taxon>
        <taxon>Enterobacterales</taxon>
        <taxon>Enterobacteriaceae</taxon>
        <taxon>Pluralibacter</taxon>
    </lineage>
</organism>
<evidence type="ECO:0000313" key="2">
    <source>
        <dbReference type="EMBL" id="EML1471877.1"/>
    </source>
</evidence>
<name>A0AAI9DI28_PLUGE</name>
<feature type="domain" description="Baseplate protein J-like barrel" evidence="1">
    <location>
        <begin position="96"/>
        <end position="174"/>
    </location>
</feature>
<gene>
    <name evidence="2" type="ORF">QEG54_002616</name>
</gene>
<dbReference type="Pfam" id="PF04865">
    <property type="entry name" value="Baseplate_J"/>
    <property type="match status" value="1"/>
</dbReference>
<accession>A0AAI9DI28</accession>
<dbReference type="AlphaFoldDB" id="A0AAI9DI28"/>
<protein>
    <submittedName>
        <fullName evidence="2">Baseplate J/gp47 family protein</fullName>
    </submittedName>
</protein>
<reference evidence="2" key="1">
    <citation type="submission" date="2024-02" db="EMBL/GenBank/DDBJ databases">
        <authorList>
            <consortium name="Clinical and Environmental Microbiology Branch: Whole genome sequencing antimicrobial resistance pathogens in the healthcare setting"/>
        </authorList>
    </citation>
    <scope>NUCLEOTIDE SEQUENCE</scope>
    <source>
        <strain evidence="2">2021DK-00143</strain>
    </source>
</reference>
<comment type="caution">
    <text evidence="2">The sequence shown here is derived from an EMBL/GenBank/DDBJ whole genome shotgun (WGS) entry which is preliminary data.</text>
</comment>
<dbReference type="InterPro" id="IPR006949">
    <property type="entry name" value="Barrel_Baseplate_J-like"/>
</dbReference>
<sequence>MADINKFGATGTTLQEFLADMRQKYLAIDGDWNIEPESPDGLQIAAWCEVLANLDEAIIQAYQSVDPNSAIGQQLDRIAEYASIRRQRATFSTSLVTFTGTPLTAIPAGTQVKHRITGTLWATDNDVVTSSAGTVSVGVTCVSSGSQGANIGTLTKIATPIGGIISVTNGVVASMGLDEETDNAFRIRRTESVARLGSNMIDNIYAELVNVNGVKKIRILENVGDAPDENGIAGHSMAIFVDGGANEDIIAAISRKKNPGCGLNYKTNIPNKISVDTRTATGQPVNITFFRPEYVSVFVRIEVLIDAVDFDESDLKKRMVDYSLKGFDETLGFSKHGFLIGEDIAAGRLYTPANYVVGGAQYVRTITVGTKSGAVDQNIIPIRFNQLGVFDAGNIEVVYV</sequence>
<proteinExistence type="predicted"/>
<evidence type="ECO:0000259" key="1">
    <source>
        <dbReference type="Pfam" id="PF04865"/>
    </source>
</evidence>